<feature type="non-terminal residue" evidence="1">
    <location>
        <position position="69"/>
    </location>
</feature>
<dbReference type="InterPro" id="IPR037171">
    <property type="entry name" value="NagB/RpiA_transferase-like"/>
</dbReference>
<sequence length="69" mass="8231">MEFLFLKNHSICLPFILKTNFYLIFKEWTTNCNFIDGRFKIKVPDNETILIPSLLLVPLLAFDIKRNRL</sequence>
<evidence type="ECO:0000313" key="1">
    <source>
        <dbReference type="EMBL" id="SVE64680.1"/>
    </source>
</evidence>
<dbReference type="EMBL" id="UINC01231931">
    <property type="protein sequence ID" value="SVE64680.1"/>
    <property type="molecule type" value="Genomic_DNA"/>
</dbReference>
<protein>
    <submittedName>
        <fullName evidence="1">Uncharacterized protein</fullName>
    </submittedName>
</protein>
<dbReference type="InterPro" id="IPR024185">
    <property type="entry name" value="FTHF_cligase-like_sf"/>
</dbReference>
<dbReference type="AlphaFoldDB" id="A0A383F7J4"/>
<dbReference type="Gene3D" id="3.40.50.10420">
    <property type="entry name" value="NagB/RpiA/CoA transferase-like"/>
    <property type="match status" value="1"/>
</dbReference>
<proteinExistence type="predicted"/>
<accession>A0A383F7J4</accession>
<gene>
    <name evidence="1" type="ORF">METZ01_LOCUS517534</name>
</gene>
<reference evidence="1" key="1">
    <citation type="submission" date="2018-05" db="EMBL/GenBank/DDBJ databases">
        <authorList>
            <person name="Lanie J.A."/>
            <person name="Ng W.-L."/>
            <person name="Kazmierczak K.M."/>
            <person name="Andrzejewski T.M."/>
            <person name="Davidsen T.M."/>
            <person name="Wayne K.J."/>
            <person name="Tettelin H."/>
            <person name="Glass J.I."/>
            <person name="Rusch D."/>
            <person name="Podicherti R."/>
            <person name="Tsui H.-C.T."/>
            <person name="Winkler M.E."/>
        </authorList>
    </citation>
    <scope>NUCLEOTIDE SEQUENCE</scope>
</reference>
<dbReference type="SUPFAM" id="SSF100950">
    <property type="entry name" value="NagB/RpiA/CoA transferase-like"/>
    <property type="match status" value="1"/>
</dbReference>
<name>A0A383F7J4_9ZZZZ</name>
<organism evidence="1">
    <name type="scientific">marine metagenome</name>
    <dbReference type="NCBI Taxonomy" id="408172"/>
    <lineage>
        <taxon>unclassified sequences</taxon>
        <taxon>metagenomes</taxon>
        <taxon>ecological metagenomes</taxon>
    </lineage>
</organism>